<dbReference type="GO" id="GO:0016831">
    <property type="term" value="F:carboxy-lyase activity"/>
    <property type="evidence" value="ECO:0007669"/>
    <property type="project" value="InterPro"/>
</dbReference>
<keyword evidence="3" id="KW-0378">Hydrolase</keyword>
<dbReference type="Gene3D" id="3.20.20.140">
    <property type="entry name" value="Metal-dependent hydrolases"/>
    <property type="match status" value="1"/>
</dbReference>
<dbReference type="InterPro" id="IPR032465">
    <property type="entry name" value="ACMSD"/>
</dbReference>
<dbReference type="SUPFAM" id="SSF51556">
    <property type="entry name" value="Metallo-dependent hydrolases"/>
    <property type="match status" value="1"/>
</dbReference>
<dbReference type="InterPro" id="IPR006680">
    <property type="entry name" value="Amidohydro-rel"/>
</dbReference>
<accession>A0A1V5MCX6</accession>
<evidence type="ECO:0000256" key="1">
    <source>
        <dbReference type="ARBA" id="ARBA00023239"/>
    </source>
</evidence>
<proteinExistence type="predicted"/>
<feature type="domain" description="Amidohydrolase-related" evidence="2">
    <location>
        <begin position="19"/>
        <end position="256"/>
    </location>
</feature>
<sequence length="281" mass="30849">MKLHEAARSGEPVEGLEIIDCHAHLGPWFNFPIAGDPSAAGMVRVMDRCGIRAACIVPHLGIGPDFRGSNDLMLEALRKFPGRFFGLAIYNPHFPEESLADLERSFRAGAIGIKIHPDTHLYPVTGRNYEPAWKFARQHRSFVLSHTWGDQRCHPDFFLEIARSYPSVRFILGHSGGGPGGHEAAIRVAVKAANIFLDTCGSAIPGWWLERLADGAGIDRLLLGTDCPFIDPRPAVGRILMGRFSEAEKRAILGGNFRKHFLAGPAGRKRGRTPGARSSKE</sequence>
<dbReference type="EMBL" id="MWAK01000239">
    <property type="protein sequence ID" value="OPZ90671.1"/>
    <property type="molecule type" value="Genomic_DNA"/>
</dbReference>
<comment type="caution">
    <text evidence="3">The sequence shown here is derived from an EMBL/GenBank/DDBJ whole genome shotgun (WGS) entry which is preliminary data.</text>
</comment>
<dbReference type="Pfam" id="PF04909">
    <property type="entry name" value="Amidohydro_2"/>
    <property type="match status" value="1"/>
</dbReference>
<protein>
    <submittedName>
        <fullName evidence="3">Amidohydrolase</fullName>
    </submittedName>
</protein>
<reference evidence="3" key="1">
    <citation type="submission" date="2017-02" db="EMBL/GenBank/DDBJ databases">
        <title>Delving into the versatile metabolic prowess of the omnipresent phylum Bacteroidetes.</title>
        <authorList>
            <person name="Nobu M.K."/>
            <person name="Mei R."/>
            <person name="Narihiro T."/>
            <person name="Kuroda K."/>
            <person name="Liu W.-T."/>
        </authorList>
    </citation>
    <scope>NUCLEOTIDE SEQUENCE</scope>
    <source>
        <strain evidence="3">ADurb.Bin417</strain>
    </source>
</reference>
<dbReference type="CDD" id="cd01292">
    <property type="entry name" value="metallo-dependent_hydrolases"/>
    <property type="match status" value="1"/>
</dbReference>
<name>A0A1V5MCX6_UNCT6</name>
<dbReference type="AlphaFoldDB" id="A0A1V5MCX6"/>
<dbReference type="GO" id="GO:0016787">
    <property type="term" value="F:hydrolase activity"/>
    <property type="evidence" value="ECO:0007669"/>
    <property type="project" value="UniProtKB-KW"/>
</dbReference>
<evidence type="ECO:0000259" key="2">
    <source>
        <dbReference type="Pfam" id="PF04909"/>
    </source>
</evidence>
<dbReference type="InterPro" id="IPR032466">
    <property type="entry name" value="Metal_Hydrolase"/>
</dbReference>
<keyword evidence="1" id="KW-0456">Lyase</keyword>
<evidence type="ECO:0000313" key="3">
    <source>
        <dbReference type="EMBL" id="OPZ90671.1"/>
    </source>
</evidence>
<dbReference type="Proteomes" id="UP000485484">
    <property type="component" value="Unassembled WGS sequence"/>
</dbReference>
<gene>
    <name evidence="3" type="ORF">BWY73_01267</name>
</gene>
<organism evidence="3">
    <name type="scientific">candidate division TA06 bacterium ADurb.Bin417</name>
    <dbReference type="NCBI Taxonomy" id="1852828"/>
    <lineage>
        <taxon>Bacteria</taxon>
        <taxon>Bacteria division TA06</taxon>
    </lineage>
</organism>
<dbReference type="PANTHER" id="PTHR21240">
    <property type="entry name" value="2-AMINO-3-CARBOXYLMUCONATE-6-SEMIALDEHYDE DECARBOXYLASE"/>
    <property type="match status" value="1"/>
</dbReference>